<dbReference type="EMBL" id="MTBM01000009">
    <property type="protein sequence ID" value="OSI09793.1"/>
    <property type="molecule type" value="Genomic_DNA"/>
</dbReference>
<gene>
    <name evidence="1" type="ORF">BWD10_07340</name>
    <name evidence="2" type="ORF">SAMEA4504057_01319</name>
</gene>
<evidence type="ECO:0000313" key="1">
    <source>
        <dbReference type="EMBL" id="OSI09793.1"/>
    </source>
</evidence>
<dbReference type="EMBL" id="LT906434">
    <property type="protein sequence ID" value="SNU79813.1"/>
    <property type="molecule type" value="Genomic_DNA"/>
</dbReference>
<dbReference type="RefSeq" id="WP_085363743.1">
    <property type="nucleotide sequence ID" value="NZ_LT906434.1"/>
</dbReference>
<evidence type="ECO:0000313" key="3">
    <source>
        <dbReference type="Proteomes" id="UP000193466"/>
    </source>
</evidence>
<dbReference type="Proteomes" id="UP000215033">
    <property type="component" value="Chromosome 1"/>
</dbReference>
<accession>A0AB38DR29</accession>
<evidence type="ECO:0000313" key="2">
    <source>
        <dbReference type="EMBL" id="SNU79813.1"/>
    </source>
</evidence>
<dbReference type="Proteomes" id="UP000193466">
    <property type="component" value="Unassembled WGS sequence"/>
</dbReference>
<reference evidence="1 3" key="1">
    <citation type="submission" date="2017-01" db="EMBL/GenBank/DDBJ databases">
        <authorList>
            <person name="Wolfgang W.J."/>
            <person name="Cole J."/>
            <person name="Wroblewski D."/>
            <person name="Mcginnis J."/>
            <person name="Musser K.A."/>
        </authorList>
    </citation>
    <scope>NUCLEOTIDE SEQUENCE [LARGE SCALE GENOMIC DNA]</scope>
    <source>
        <strain evidence="1 3">DSM 21643</strain>
    </source>
</reference>
<sequence>MKKNFGRNNQINCSCGDYYKFIGYLASHPEDVKLVFENNSEQGAWGNEGRIQFTSDFVRKYFKPRGINVTSGIGNIDSRLNCNAFFQELILLGFKVGNKQDISTIRSKIDPDYISDFEEGVNLSIN</sequence>
<keyword evidence="3" id="KW-1185">Reference proteome</keyword>
<reference evidence="2 4" key="2">
    <citation type="submission" date="2017-06" db="EMBL/GenBank/DDBJ databases">
        <authorList>
            <consortium name="Pathogen Informatics"/>
        </authorList>
    </citation>
    <scope>NUCLEOTIDE SEQUENCE [LARGE SCALE GENOMIC DNA]</scope>
    <source>
        <strain evidence="2 4">NCTC12230</strain>
    </source>
</reference>
<protein>
    <submittedName>
        <fullName evidence="2">Uncharacterized protein</fullName>
    </submittedName>
</protein>
<evidence type="ECO:0000313" key="4">
    <source>
        <dbReference type="Proteomes" id="UP000215033"/>
    </source>
</evidence>
<name>A0AB38DR29_9NEIS</name>
<proteinExistence type="predicted"/>
<organism evidence="2 4">
    <name type="scientific">Neisseria zoodegmatis</name>
    <dbReference type="NCBI Taxonomy" id="326523"/>
    <lineage>
        <taxon>Bacteria</taxon>
        <taxon>Pseudomonadati</taxon>
        <taxon>Pseudomonadota</taxon>
        <taxon>Betaproteobacteria</taxon>
        <taxon>Neisseriales</taxon>
        <taxon>Neisseriaceae</taxon>
        <taxon>Neisseria</taxon>
    </lineage>
</organism>
<dbReference type="AlphaFoldDB" id="A0AB38DR29"/>
<dbReference type="KEGG" id="nzo:SAMEA4504057_1319"/>